<name>A0ABR8YMM1_9CLOT</name>
<dbReference type="RefSeq" id="WP_191738325.1">
    <property type="nucleotide sequence ID" value="NZ_JACSQB010000003.1"/>
</dbReference>
<proteinExistence type="predicted"/>
<dbReference type="Pfam" id="PF20097">
    <property type="entry name" value="DUF6487"/>
    <property type="match status" value="1"/>
</dbReference>
<reference evidence="2 3" key="1">
    <citation type="submission" date="2020-08" db="EMBL/GenBank/DDBJ databases">
        <title>A Genomic Blueprint of the Chicken Gut Microbiome.</title>
        <authorList>
            <person name="Gilroy R."/>
            <person name="Ravi A."/>
            <person name="Getino M."/>
            <person name="Pursley I."/>
            <person name="Horton D.L."/>
            <person name="Alikhan N.-F."/>
            <person name="Baker D."/>
            <person name="Gharbi K."/>
            <person name="Hall N."/>
            <person name="Watson M."/>
            <person name="Adriaenssens E.M."/>
            <person name="Foster-Nyarko E."/>
            <person name="Jarju S."/>
            <person name="Secka A."/>
            <person name="Antonio M."/>
            <person name="Oren A."/>
            <person name="Chaudhuri R."/>
            <person name="La Ragione R.M."/>
            <person name="Hildebrand F."/>
            <person name="Pallen M.J."/>
        </authorList>
    </citation>
    <scope>NUCLEOTIDE SEQUENCE [LARGE SCALE GENOMIC DNA]</scope>
    <source>
        <strain evidence="2 3">N37</strain>
    </source>
</reference>
<comment type="caution">
    <text evidence="2">The sequence shown here is derived from an EMBL/GenBank/DDBJ whole genome shotgun (WGS) entry which is preliminary data.</text>
</comment>
<accession>A0ABR8YMM1</accession>
<protein>
    <recommendedName>
        <fullName evidence="1">DUF6487 domain-containing protein</fullName>
    </recommendedName>
</protein>
<evidence type="ECO:0000313" key="2">
    <source>
        <dbReference type="EMBL" id="MBD8045493.1"/>
    </source>
</evidence>
<dbReference type="InterPro" id="IPR045504">
    <property type="entry name" value="DUF6487"/>
</dbReference>
<keyword evidence="3" id="KW-1185">Reference proteome</keyword>
<dbReference type="EMBL" id="JACSQB010000003">
    <property type="protein sequence ID" value="MBD8045493.1"/>
    <property type="molecule type" value="Genomic_DNA"/>
</dbReference>
<gene>
    <name evidence="2" type="ORF">H9637_00270</name>
</gene>
<evidence type="ECO:0000259" key="1">
    <source>
        <dbReference type="Pfam" id="PF20097"/>
    </source>
</evidence>
<feature type="domain" description="DUF6487" evidence="1">
    <location>
        <begin position="3"/>
        <end position="73"/>
    </location>
</feature>
<evidence type="ECO:0000313" key="3">
    <source>
        <dbReference type="Proteomes" id="UP000627166"/>
    </source>
</evidence>
<dbReference type="Proteomes" id="UP000627166">
    <property type="component" value="Unassembled WGS sequence"/>
</dbReference>
<organism evidence="2 3">
    <name type="scientific">Clostridium faecium</name>
    <dbReference type="NCBI Taxonomy" id="2762223"/>
    <lineage>
        <taxon>Bacteria</taxon>
        <taxon>Bacillati</taxon>
        <taxon>Bacillota</taxon>
        <taxon>Clostridia</taxon>
        <taxon>Eubacteriales</taxon>
        <taxon>Clostridiaceae</taxon>
        <taxon>Clostridium</taxon>
    </lineage>
</organism>
<sequence>MECPYCKNEMCPGNIEADGRRNLIWVDSTHRRSILSKLKGKDCIILDRSNSFIKCSVSGYYCDKCKKIIIDTTDSLIK</sequence>